<keyword evidence="4" id="KW-1185">Reference proteome</keyword>
<proteinExistence type="predicted"/>
<feature type="chain" id="PRO_5016686897" evidence="2">
    <location>
        <begin position="27"/>
        <end position="177"/>
    </location>
</feature>
<keyword evidence="2" id="KW-0732">Signal</keyword>
<evidence type="ECO:0000256" key="1">
    <source>
        <dbReference type="SAM" id="MobiDB-lite"/>
    </source>
</evidence>
<evidence type="ECO:0000313" key="4">
    <source>
        <dbReference type="Proteomes" id="UP000254711"/>
    </source>
</evidence>
<feature type="region of interest" description="Disordered" evidence="1">
    <location>
        <begin position="108"/>
        <end position="128"/>
    </location>
</feature>
<dbReference type="Pfam" id="PF12276">
    <property type="entry name" value="DUF3617"/>
    <property type="match status" value="1"/>
</dbReference>
<reference evidence="3 4" key="1">
    <citation type="submission" date="2018-07" db="EMBL/GenBank/DDBJ databases">
        <title>Dyella solisilvae sp. nov., isolated from the pine and broad-leaved mixed forest soil.</title>
        <authorList>
            <person name="Gao Z."/>
            <person name="Qiu L."/>
        </authorList>
    </citation>
    <scope>NUCLEOTIDE SEQUENCE [LARGE SCALE GENOMIC DNA]</scope>
    <source>
        <strain evidence="3 4">DHG54</strain>
    </source>
</reference>
<organism evidence="3 4">
    <name type="scientific">Dyella solisilvae</name>
    <dbReference type="NCBI Taxonomy" id="1920168"/>
    <lineage>
        <taxon>Bacteria</taxon>
        <taxon>Pseudomonadati</taxon>
        <taxon>Pseudomonadota</taxon>
        <taxon>Gammaproteobacteria</taxon>
        <taxon>Lysobacterales</taxon>
        <taxon>Rhodanobacteraceae</taxon>
        <taxon>Dyella</taxon>
    </lineage>
</organism>
<evidence type="ECO:0000256" key="2">
    <source>
        <dbReference type="SAM" id="SignalP"/>
    </source>
</evidence>
<sequence>METIMSARCRLLLAVSLLGVASVALAQDLPENMPKRKPGLWEMQSTGMGGQPQVMKLCLDESTDRDMYKMGAQMSGHVCSKFNVSVQGSTVVSEAVCRVDGPSGPINLTTHSETRFDGNTSYQTQGHMTYDPPVMGRSEMAMNSSGRWVGECPAGQKPGDMVMPNGTTMNIKDMQRH</sequence>
<dbReference type="InterPro" id="IPR022061">
    <property type="entry name" value="DUF3617"/>
</dbReference>
<protein>
    <submittedName>
        <fullName evidence="3">DUF3617 family protein</fullName>
    </submittedName>
</protein>
<gene>
    <name evidence="3" type="ORF">DVT68_05810</name>
</gene>
<name>A0A370KD07_9GAMM</name>
<dbReference type="Proteomes" id="UP000254711">
    <property type="component" value="Unassembled WGS sequence"/>
</dbReference>
<comment type="caution">
    <text evidence="3">The sequence shown here is derived from an EMBL/GenBank/DDBJ whole genome shotgun (WGS) entry which is preliminary data.</text>
</comment>
<feature type="compositionally biased region" description="Polar residues" evidence="1">
    <location>
        <begin position="108"/>
        <end position="127"/>
    </location>
</feature>
<evidence type="ECO:0000313" key="3">
    <source>
        <dbReference type="EMBL" id="RDJ00318.1"/>
    </source>
</evidence>
<feature type="region of interest" description="Disordered" evidence="1">
    <location>
        <begin position="155"/>
        <end position="177"/>
    </location>
</feature>
<dbReference type="EMBL" id="QQSY01000001">
    <property type="protein sequence ID" value="RDJ00318.1"/>
    <property type="molecule type" value="Genomic_DNA"/>
</dbReference>
<dbReference type="AlphaFoldDB" id="A0A370KD07"/>
<feature type="signal peptide" evidence="2">
    <location>
        <begin position="1"/>
        <end position="26"/>
    </location>
</feature>
<accession>A0A370KD07</accession>